<protein>
    <recommendedName>
        <fullName evidence="12">Erbin</fullName>
    </recommendedName>
    <alternativeName>
        <fullName evidence="13">Densin-180-like protein</fullName>
    </alternativeName>
    <alternativeName>
        <fullName evidence="15">Erbb2-interacting protein</fullName>
    </alternativeName>
    <alternativeName>
        <fullName evidence="14">Protein LAP2</fullName>
    </alternativeName>
</protein>
<comment type="similarity">
    <text evidence="3">Belongs to the LAP (LRR and PDZ) protein family.</text>
</comment>
<reference evidence="18 19" key="1">
    <citation type="journal article" date="2020" name="Nature">
        <title>Six reference-quality genomes reveal evolution of bat adaptations.</title>
        <authorList>
            <person name="Jebb D."/>
            <person name="Huang Z."/>
            <person name="Pippel M."/>
            <person name="Hughes G.M."/>
            <person name="Lavrichenko K."/>
            <person name="Devanna P."/>
            <person name="Winkler S."/>
            <person name="Jermiin L.S."/>
            <person name="Skirmuntt E.C."/>
            <person name="Katzourakis A."/>
            <person name="Burkitt-Gray L."/>
            <person name="Ray D.A."/>
            <person name="Sullivan K.A.M."/>
            <person name="Roscito J.G."/>
            <person name="Kirilenko B.M."/>
            <person name="Davalos L.M."/>
            <person name="Corthals A.P."/>
            <person name="Power M.L."/>
            <person name="Jones G."/>
            <person name="Ransome R.D."/>
            <person name="Dechmann D.K.N."/>
            <person name="Locatelli A.G."/>
            <person name="Puechmaille S.J."/>
            <person name="Fedrigo O."/>
            <person name="Jarvis E.D."/>
            <person name="Hiller M."/>
            <person name="Vernes S.C."/>
            <person name="Myers E.W."/>
            <person name="Teeling E.C."/>
        </authorList>
    </citation>
    <scope>NUCLEOTIDE SEQUENCE [LARGE SCALE GENOMIC DNA]</scope>
    <source>
        <strain evidence="18">MRouAeg1</strain>
        <tissue evidence="18">Muscle</tissue>
    </source>
</reference>
<evidence type="ECO:0000256" key="1">
    <source>
        <dbReference type="ARBA" id="ARBA00004126"/>
    </source>
</evidence>
<feature type="region of interest" description="Disordered" evidence="16">
    <location>
        <begin position="1108"/>
        <end position="1187"/>
    </location>
</feature>
<dbReference type="GO" id="GO:0045197">
    <property type="term" value="P:establishment or maintenance of epithelial cell apical/basal polarity"/>
    <property type="evidence" value="ECO:0007669"/>
    <property type="project" value="TreeGrafter"/>
</dbReference>
<evidence type="ECO:0000256" key="10">
    <source>
        <dbReference type="ARBA" id="ARBA00023242"/>
    </source>
</evidence>
<feature type="region of interest" description="Disordered" evidence="16">
    <location>
        <begin position="463"/>
        <end position="489"/>
    </location>
</feature>
<dbReference type="GO" id="GO:0098887">
    <property type="term" value="P:neurotransmitter receptor transport, endosome to postsynaptic membrane"/>
    <property type="evidence" value="ECO:0007669"/>
    <property type="project" value="TreeGrafter"/>
</dbReference>
<keyword evidence="10" id="KW-0539">Nucleus</keyword>
<dbReference type="Gene3D" id="2.30.42.10">
    <property type="match status" value="1"/>
</dbReference>
<comment type="subcellular location">
    <subcellularLocation>
        <location evidence="2">Basolateral cell membrane</location>
    </subcellularLocation>
    <subcellularLocation>
        <location evidence="11">Cell junction</location>
        <location evidence="11">Hemidesmosome</location>
    </subcellularLocation>
    <subcellularLocation>
        <location evidence="1">Nucleus membrane</location>
    </subcellularLocation>
</comment>
<feature type="compositionally biased region" description="Basic and acidic residues" evidence="16">
    <location>
        <begin position="800"/>
        <end position="809"/>
    </location>
</feature>
<dbReference type="SMART" id="SM00369">
    <property type="entry name" value="LRR_TYP"/>
    <property type="match status" value="12"/>
</dbReference>
<evidence type="ECO:0000256" key="7">
    <source>
        <dbReference type="ARBA" id="ARBA00022737"/>
    </source>
</evidence>
<dbReference type="InterPro" id="IPR036034">
    <property type="entry name" value="PDZ_sf"/>
</dbReference>
<dbReference type="FunFam" id="3.80.10.10:FF:000013">
    <property type="entry name" value="Erbin isoform 7"/>
    <property type="match status" value="1"/>
</dbReference>
<keyword evidence="7" id="KW-0677">Repeat</keyword>
<gene>
    <name evidence="18" type="ORF">HJG63_004581</name>
</gene>
<evidence type="ECO:0000259" key="17">
    <source>
        <dbReference type="PROSITE" id="PS50106"/>
    </source>
</evidence>
<feature type="compositionally biased region" description="Basic and acidic residues" evidence="16">
    <location>
        <begin position="630"/>
        <end position="639"/>
    </location>
</feature>
<dbReference type="GO" id="GO:0043113">
    <property type="term" value="P:receptor clustering"/>
    <property type="evidence" value="ECO:0007669"/>
    <property type="project" value="TreeGrafter"/>
</dbReference>
<evidence type="ECO:0000256" key="11">
    <source>
        <dbReference type="ARBA" id="ARBA00060371"/>
    </source>
</evidence>
<dbReference type="GO" id="GO:0014069">
    <property type="term" value="C:postsynaptic density"/>
    <property type="evidence" value="ECO:0007669"/>
    <property type="project" value="TreeGrafter"/>
</dbReference>
<evidence type="ECO:0000256" key="12">
    <source>
        <dbReference type="ARBA" id="ARBA00074479"/>
    </source>
</evidence>
<feature type="compositionally biased region" description="Basic and acidic residues" evidence="16">
    <location>
        <begin position="506"/>
        <end position="524"/>
    </location>
</feature>
<dbReference type="PROSITE" id="PS50106">
    <property type="entry name" value="PDZ"/>
    <property type="match status" value="1"/>
</dbReference>
<feature type="compositionally biased region" description="Low complexity" evidence="16">
    <location>
        <begin position="1065"/>
        <end position="1081"/>
    </location>
</feature>
<feature type="compositionally biased region" description="Basic and acidic residues" evidence="16">
    <location>
        <begin position="470"/>
        <end position="480"/>
    </location>
</feature>
<feature type="compositionally biased region" description="Polar residues" evidence="16">
    <location>
        <begin position="525"/>
        <end position="540"/>
    </location>
</feature>
<evidence type="ECO:0000256" key="16">
    <source>
        <dbReference type="SAM" id="MobiDB-lite"/>
    </source>
</evidence>
<dbReference type="InterPro" id="IPR055414">
    <property type="entry name" value="LRR_R13L4/SHOC2-like"/>
</dbReference>
<feature type="compositionally biased region" description="Low complexity" evidence="16">
    <location>
        <begin position="648"/>
        <end position="660"/>
    </location>
</feature>
<keyword evidence="9" id="KW-0472">Membrane</keyword>
<dbReference type="GO" id="GO:0098968">
    <property type="term" value="P:neurotransmitter receptor transport postsynaptic membrane to endosome"/>
    <property type="evidence" value="ECO:0007669"/>
    <property type="project" value="TreeGrafter"/>
</dbReference>
<evidence type="ECO:0000256" key="8">
    <source>
        <dbReference type="ARBA" id="ARBA00022949"/>
    </source>
</evidence>
<evidence type="ECO:0000256" key="14">
    <source>
        <dbReference type="ARBA" id="ARBA00083415"/>
    </source>
</evidence>
<feature type="region of interest" description="Disordered" evidence="16">
    <location>
        <begin position="614"/>
        <end position="679"/>
    </location>
</feature>
<dbReference type="Proteomes" id="UP000593571">
    <property type="component" value="Unassembled WGS sequence"/>
</dbReference>
<evidence type="ECO:0000256" key="13">
    <source>
        <dbReference type="ARBA" id="ARBA00076296"/>
    </source>
</evidence>
<name>A0A7J8EZA9_ROUAE</name>
<feature type="region of interest" description="Disordered" evidence="16">
    <location>
        <begin position="506"/>
        <end position="545"/>
    </location>
</feature>
<dbReference type="InterPro" id="IPR001478">
    <property type="entry name" value="PDZ"/>
</dbReference>
<dbReference type="GO" id="GO:0019901">
    <property type="term" value="F:protein kinase binding"/>
    <property type="evidence" value="ECO:0007669"/>
    <property type="project" value="TreeGrafter"/>
</dbReference>
<comment type="caution">
    <text evidence="18">The sequence shown here is derived from an EMBL/GenBank/DDBJ whole genome shotgun (WGS) entry which is preliminary data.</text>
</comment>
<feature type="domain" description="PDZ" evidence="17">
    <location>
        <begin position="1275"/>
        <end position="1364"/>
    </location>
</feature>
<dbReference type="Pfam" id="PF00595">
    <property type="entry name" value="PDZ"/>
    <property type="match status" value="1"/>
</dbReference>
<sequence>MTTKRSLFVRLVPCRCLRGEEETVTTLDYSHCSLEQVPKEIFTFEKTLEELYLDANQIEELPKQLFNCQSLHKLSLPDNDLTTLPASIANLINLRELDVSKNGIQEFPENIKNCKVLTIVEASVNPISKLPDGFSQLLNLTQLYLNDAFLEFLPANFGRLIKLQILELRENQLKMLPKTMNRLTQLERLDLGSNEFTEVPEVLEQLSGLKEFWMDGNRLTFIPGFIGSLKQLTYLDVSKNNIEMVEEGISACENLQDLLLSSNSLQQLPETIGSLKNVTTLKIDENQLMFLPDSIGGLISIEELDCSFNEVEALPSSVGQLTNIRTFAADHNYLQQLPPEIGSWKNITVLFLHSNKLETLPEEMGDMEKLKVINLSDNRLKNLPFSFTKLQQLTAMWLSDNQSKPLIPLQKETDSETQKMVLTNYMFPQQPRTEDVMFISDNESFNPSLWEEQRKQRAQVAFECDEDKDEREAPPREGNLKRYPTPYPDELKNMVKTVQTIVHRLKDEETNEDSGKDLKPHEDQQVVNNDMGTSESTTPVRSKADEKEKYMLGNSIQKTSEPEAEISPGNLPVTANMKASENLKHVVNHDDVFEESEELSSDEEMKMAEMRPPLIETSINQPKVVALSNNKKDDTKDTDSLSDEVTHNSNQNNSNCSSPSRMSDSVSLNTDSSQDTSLCSPVKQTHIGINSKIRQEDENFNSLLQNGDILNHSTEEKFKIQDFNLPEYDLNIEERLVLIEKGDSTATSDESHKLDHINMNLNKLVTNDTFQPERAERSKTQDIVLGTGFLSINAEGEAEHLKNRNKDPNLECINKVNGHSEATPQSPTRTEPLDTDSSVDMGISKSTEDLSPQRSGPIGSVVKSHSITNMEMGGLKIYDIISDNGPQQPSASVKVTSTIDGKNIVRSKSATLLYDQPLQVFTASSSSSDLISGTKAVFKFDSNHNPEEPNIRGPTISGPQSMPQIYGPPQYNVQYSNSASVKDTLWHSKQNPQIDHVSFPPQRLPRSESTENHSYIKHSANMNFSNHNNVRASTGYYVHPRLGPGRHGEMWAISPNDRLVPGATRNTVQRQSSVSSTTSVNLGEPGPTRRVHVPEGDYLSYRELHSVGRTPPVMSGSQRPLSARTYSIDGPNASRPQSARPSVSEIPERTMSVSDFNYSRTSPSKRPNARVGSEHSLLDPSGKSKVPHDWREQVLRHIEAKKLEKMPLSNGQMGQPLRPQANYSQIHHPLPQASVARHPSREQLIDYLMLKVAHQPPYTQPHCSPRQGHELARQEIRVRIEKDPELGFSISGGVGGRGNPFRPDDDGIFVTRVQPEGPASKLLQPGDKIIQANGYSFINIEHGQAVSLLKTFQNTVELIIVREISS</sequence>
<dbReference type="GO" id="GO:0070433">
    <property type="term" value="P:negative regulation of nucleotide-binding oligomerization domain containing 2 signaling pathway"/>
    <property type="evidence" value="ECO:0007669"/>
    <property type="project" value="UniProtKB-ARBA"/>
</dbReference>
<feature type="compositionally biased region" description="Polar residues" evidence="16">
    <location>
        <begin position="820"/>
        <end position="829"/>
    </location>
</feature>
<organism evidence="18 19">
    <name type="scientific">Rousettus aegyptiacus</name>
    <name type="common">Egyptian fruit bat</name>
    <name type="synonym">Pteropus aegyptiacus</name>
    <dbReference type="NCBI Taxonomy" id="9407"/>
    <lineage>
        <taxon>Eukaryota</taxon>
        <taxon>Metazoa</taxon>
        <taxon>Chordata</taxon>
        <taxon>Craniata</taxon>
        <taxon>Vertebrata</taxon>
        <taxon>Euteleostomi</taxon>
        <taxon>Mammalia</taxon>
        <taxon>Eutheria</taxon>
        <taxon>Laurasiatheria</taxon>
        <taxon>Chiroptera</taxon>
        <taxon>Yinpterochiroptera</taxon>
        <taxon>Pteropodoidea</taxon>
        <taxon>Pteropodidae</taxon>
        <taxon>Rousettinae</taxon>
        <taxon>Rousettus</taxon>
    </lineage>
</organism>
<evidence type="ECO:0000256" key="2">
    <source>
        <dbReference type="ARBA" id="ARBA00004187"/>
    </source>
</evidence>
<feature type="region of interest" description="Disordered" evidence="16">
    <location>
        <begin position="800"/>
        <end position="861"/>
    </location>
</feature>
<keyword evidence="5" id="KW-0597">Phosphoprotein</keyword>
<dbReference type="FunFam" id="3.80.10.10:FF:000022">
    <property type="entry name" value="Erbin isoform 7"/>
    <property type="match status" value="1"/>
</dbReference>
<dbReference type="SMART" id="SM00364">
    <property type="entry name" value="LRR_BAC"/>
    <property type="match status" value="9"/>
</dbReference>
<feature type="compositionally biased region" description="Polar residues" evidence="16">
    <location>
        <begin position="1151"/>
        <end position="1165"/>
    </location>
</feature>
<dbReference type="SMART" id="SM00365">
    <property type="entry name" value="LRR_SD22"/>
    <property type="match status" value="7"/>
</dbReference>
<evidence type="ECO:0000256" key="9">
    <source>
        <dbReference type="ARBA" id="ARBA00023136"/>
    </source>
</evidence>
<keyword evidence="4" id="KW-1003">Cell membrane</keyword>
<dbReference type="PANTHER" id="PTHR23119:SF46">
    <property type="entry name" value="ERBB2 INTERACTING PROTEIN"/>
    <property type="match status" value="1"/>
</dbReference>
<dbReference type="FunFam" id="2.30.42.10:FF:000036">
    <property type="entry name" value="Erbin isoform 7"/>
    <property type="match status" value="1"/>
</dbReference>
<dbReference type="GO" id="GO:0045211">
    <property type="term" value="C:postsynaptic membrane"/>
    <property type="evidence" value="ECO:0007669"/>
    <property type="project" value="TreeGrafter"/>
</dbReference>
<dbReference type="InterPro" id="IPR001611">
    <property type="entry name" value="Leu-rich_rpt"/>
</dbReference>
<dbReference type="GO" id="GO:0005912">
    <property type="term" value="C:adherens junction"/>
    <property type="evidence" value="ECO:0007669"/>
    <property type="project" value="TreeGrafter"/>
</dbReference>
<keyword evidence="8" id="KW-0965">Cell junction</keyword>
<evidence type="ECO:0000313" key="18">
    <source>
        <dbReference type="EMBL" id="KAF6440439.1"/>
    </source>
</evidence>
<dbReference type="FunFam" id="3.80.10.10:FF:000020">
    <property type="entry name" value="Erbin isoform 7"/>
    <property type="match status" value="1"/>
</dbReference>
<dbReference type="SMART" id="SM00228">
    <property type="entry name" value="PDZ"/>
    <property type="match status" value="1"/>
</dbReference>
<dbReference type="InterPro" id="IPR003591">
    <property type="entry name" value="Leu-rich_rpt_typical-subtyp"/>
</dbReference>
<evidence type="ECO:0000313" key="19">
    <source>
        <dbReference type="Proteomes" id="UP000593571"/>
    </source>
</evidence>
<dbReference type="GO" id="GO:0010468">
    <property type="term" value="P:regulation of gene expression"/>
    <property type="evidence" value="ECO:0007669"/>
    <property type="project" value="UniProtKB-ARBA"/>
</dbReference>
<dbReference type="Gene3D" id="3.80.10.10">
    <property type="entry name" value="Ribonuclease Inhibitor"/>
    <property type="match status" value="3"/>
</dbReference>
<evidence type="ECO:0000256" key="3">
    <source>
        <dbReference type="ARBA" id="ARBA00007772"/>
    </source>
</evidence>
<feature type="compositionally biased region" description="Polar residues" evidence="16">
    <location>
        <begin position="661"/>
        <end position="679"/>
    </location>
</feature>
<keyword evidence="6" id="KW-0433">Leucine-rich repeat</keyword>
<dbReference type="GO" id="GO:0098609">
    <property type="term" value="P:cell-cell adhesion"/>
    <property type="evidence" value="ECO:0007669"/>
    <property type="project" value="TreeGrafter"/>
</dbReference>
<dbReference type="SUPFAM" id="SSF52058">
    <property type="entry name" value="L domain-like"/>
    <property type="match status" value="2"/>
</dbReference>
<dbReference type="SUPFAM" id="SSF50156">
    <property type="entry name" value="PDZ domain-like"/>
    <property type="match status" value="1"/>
</dbReference>
<proteinExistence type="inferred from homology"/>
<dbReference type="PROSITE" id="PS51450">
    <property type="entry name" value="LRR"/>
    <property type="match status" value="3"/>
</dbReference>
<dbReference type="InterPro" id="IPR050614">
    <property type="entry name" value="Synaptic_Scaffolding_LAP-MAGUK"/>
</dbReference>
<dbReference type="InterPro" id="IPR032675">
    <property type="entry name" value="LRR_dom_sf"/>
</dbReference>
<evidence type="ECO:0000256" key="5">
    <source>
        <dbReference type="ARBA" id="ARBA00022553"/>
    </source>
</evidence>
<dbReference type="EMBL" id="JACASE010000008">
    <property type="protein sequence ID" value="KAF6440439.1"/>
    <property type="molecule type" value="Genomic_DNA"/>
</dbReference>
<dbReference type="Pfam" id="PF13855">
    <property type="entry name" value="LRR_8"/>
    <property type="match status" value="3"/>
</dbReference>
<evidence type="ECO:0000256" key="15">
    <source>
        <dbReference type="ARBA" id="ARBA00084015"/>
    </source>
</evidence>
<dbReference type="PANTHER" id="PTHR23119">
    <property type="entry name" value="DISCS LARGE"/>
    <property type="match status" value="1"/>
</dbReference>
<feature type="region of interest" description="Disordered" evidence="16">
    <location>
        <begin position="1065"/>
        <end position="1094"/>
    </location>
</feature>
<evidence type="ECO:0000256" key="4">
    <source>
        <dbReference type="ARBA" id="ARBA00022475"/>
    </source>
</evidence>
<accession>A0A7J8EZA9</accession>
<keyword evidence="19" id="KW-1185">Reference proteome</keyword>
<dbReference type="GO" id="GO:0016323">
    <property type="term" value="C:basolateral plasma membrane"/>
    <property type="evidence" value="ECO:0007669"/>
    <property type="project" value="UniProtKB-SubCell"/>
</dbReference>
<evidence type="ECO:0000256" key="6">
    <source>
        <dbReference type="ARBA" id="ARBA00022614"/>
    </source>
</evidence>
<dbReference type="GO" id="GO:0031965">
    <property type="term" value="C:nuclear membrane"/>
    <property type="evidence" value="ECO:0007669"/>
    <property type="project" value="UniProtKB-SubCell"/>
</dbReference>
<dbReference type="GO" id="GO:0030056">
    <property type="term" value="C:hemidesmosome"/>
    <property type="evidence" value="ECO:0007669"/>
    <property type="project" value="UniProtKB-SubCell"/>
</dbReference>
<dbReference type="CDD" id="cd06749">
    <property type="entry name" value="PDZ_densin_erbin-like"/>
    <property type="match status" value="1"/>
</dbReference>
<dbReference type="Pfam" id="PF23598">
    <property type="entry name" value="LRR_14"/>
    <property type="match status" value="1"/>
</dbReference>